<evidence type="ECO:0000313" key="3">
    <source>
        <dbReference type="Proteomes" id="UP000273143"/>
    </source>
</evidence>
<sequence length="187" mass="20653">MNKQLLKNMALSVLITTTSYAYSADDTPCINIIDHFNKAALAALFANKQNLQINLTSSSPGYGSVGCFVKTDISYIEGVFNQINKDIGSILVYQMPDSQQIYQEDKQAYMPVGARLNWQGILPNVVEGYLSNAMDGYKAFNAYLTNGVYVVFIYIDTPSDPSTITKLNQAFVDYINVMATQVISAPK</sequence>
<keyword evidence="3" id="KW-1185">Reference proteome</keyword>
<feature type="signal peptide" evidence="1">
    <location>
        <begin position="1"/>
        <end position="23"/>
    </location>
</feature>
<feature type="chain" id="PRO_5019341208" evidence="1">
    <location>
        <begin position="24"/>
        <end position="187"/>
    </location>
</feature>
<dbReference type="Proteomes" id="UP000273143">
    <property type="component" value="Chromosome"/>
</dbReference>
<evidence type="ECO:0000256" key="1">
    <source>
        <dbReference type="SAM" id="SignalP"/>
    </source>
</evidence>
<keyword evidence="1" id="KW-0732">Signal</keyword>
<protein>
    <submittedName>
        <fullName evidence="2">Uncharacterized protein</fullName>
    </submittedName>
</protein>
<organism evidence="2 3">
    <name type="scientific">Entomomonas moraniae</name>
    <dbReference type="NCBI Taxonomy" id="2213226"/>
    <lineage>
        <taxon>Bacteria</taxon>
        <taxon>Pseudomonadati</taxon>
        <taxon>Pseudomonadota</taxon>
        <taxon>Gammaproteobacteria</taxon>
        <taxon>Pseudomonadales</taxon>
        <taxon>Pseudomonadaceae</taxon>
        <taxon>Entomomonas</taxon>
    </lineage>
</organism>
<dbReference type="KEGG" id="emo:DM558_01995"/>
<reference evidence="3" key="1">
    <citation type="submission" date="2018-06" db="EMBL/GenBank/DDBJ databases">
        <title>Complete genome of Pseudomonas insecticola strain QZS01.</title>
        <authorList>
            <person name="Wang J."/>
            <person name="Su Q."/>
        </authorList>
    </citation>
    <scope>NUCLEOTIDE SEQUENCE [LARGE SCALE GENOMIC DNA]</scope>
    <source>
        <strain evidence="3">QZS01</strain>
    </source>
</reference>
<dbReference type="EMBL" id="CP029822">
    <property type="protein sequence ID" value="AZS49623.1"/>
    <property type="molecule type" value="Genomic_DNA"/>
</dbReference>
<proteinExistence type="predicted"/>
<dbReference type="RefSeq" id="WP_127161815.1">
    <property type="nucleotide sequence ID" value="NZ_CP029822.1"/>
</dbReference>
<dbReference type="AlphaFoldDB" id="A0A3S9XAZ4"/>
<accession>A0A3S9XAZ4</accession>
<name>A0A3S9XAZ4_9GAMM</name>
<gene>
    <name evidence="2" type="ORF">DM558_01995</name>
</gene>
<evidence type="ECO:0000313" key="2">
    <source>
        <dbReference type="EMBL" id="AZS49623.1"/>
    </source>
</evidence>